<dbReference type="Proteomes" id="UP001243330">
    <property type="component" value="Unassembled WGS sequence"/>
</dbReference>
<gene>
    <name evidence="1" type="ORF">CCHR01_11393</name>
</gene>
<dbReference type="EMBL" id="JAQOWY010000253">
    <property type="protein sequence ID" value="KAK1845964.1"/>
    <property type="molecule type" value="Genomic_DNA"/>
</dbReference>
<dbReference type="AlphaFoldDB" id="A0AAD9ADV8"/>
<evidence type="ECO:0000313" key="1">
    <source>
        <dbReference type="EMBL" id="KAK1845964.1"/>
    </source>
</evidence>
<keyword evidence="2" id="KW-1185">Reference proteome</keyword>
<accession>A0AAD9ADV8</accession>
<organism evidence="1 2">
    <name type="scientific">Colletotrichum chrysophilum</name>
    <dbReference type="NCBI Taxonomy" id="1836956"/>
    <lineage>
        <taxon>Eukaryota</taxon>
        <taxon>Fungi</taxon>
        <taxon>Dikarya</taxon>
        <taxon>Ascomycota</taxon>
        <taxon>Pezizomycotina</taxon>
        <taxon>Sordariomycetes</taxon>
        <taxon>Hypocreomycetidae</taxon>
        <taxon>Glomerellales</taxon>
        <taxon>Glomerellaceae</taxon>
        <taxon>Colletotrichum</taxon>
        <taxon>Colletotrichum gloeosporioides species complex</taxon>
    </lineage>
</organism>
<sequence>MSTENGPTTSNAAPYSFTLKDLNASTWADHPLGRAAYGMKRSGFHRWGFVIYRTTYDDDAAWERYVGVLKSTARSVLVDEGGDVLLEQYMDWSVMSDKATLDGASKADVRKHFISWREAHSEERDGPGATKDRAKRLPRFKHCVYVDRKCLDTLAGLPADCDEEELFKVVAVVIDGSFDEKTAGDDEGLYPDIEGCTARYVGWRYEDIEMLVDTYEETHNYPLNHIDYKRPPLISPNGRRSMPV</sequence>
<name>A0AAD9ADV8_9PEZI</name>
<protein>
    <submittedName>
        <fullName evidence="1">Uncharacterized protein</fullName>
    </submittedName>
</protein>
<proteinExistence type="predicted"/>
<reference evidence="1" key="1">
    <citation type="submission" date="2023-01" db="EMBL/GenBank/DDBJ databases">
        <title>Colletotrichum chrysophilum M932 genome sequence.</title>
        <authorList>
            <person name="Baroncelli R."/>
        </authorList>
    </citation>
    <scope>NUCLEOTIDE SEQUENCE</scope>
    <source>
        <strain evidence="1">M932</strain>
    </source>
</reference>
<evidence type="ECO:0000313" key="2">
    <source>
        <dbReference type="Proteomes" id="UP001243330"/>
    </source>
</evidence>
<comment type="caution">
    <text evidence="1">The sequence shown here is derived from an EMBL/GenBank/DDBJ whole genome shotgun (WGS) entry which is preliminary data.</text>
</comment>